<evidence type="ECO:0000313" key="2">
    <source>
        <dbReference type="EMBL" id="KAK2570256.1"/>
    </source>
</evidence>
<proteinExistence type="predicted"/>
<protein>
    <submittedName>
        <fullName evidence="2">Uncharacterized protein</fullName>
    </submittedName>
</protein>
<feature type="compositionally biased region" description="Polar residues" evidence="1">
    <location>
        <begin position="1"/>
        <end position="16"/>
    </location>
</feature>
<comment type="caution">
    <text evidence="2">The sequence shown here is derived from an EMBL/GenBank/DDBJ whole genome shotgun (WGS) entry which is preliminary data.</text>
</comment>
<reference evidence="2" key="2">
    <citation type="journal article" date="2023" name="Science">
        <title>Genomic signatures of disease resistance in endangered staghorn corals.</title>
        <authorList>
            <person name="Vollmer S.V."/>
            <person name="Selwyn J.D."/>
            <person name="Despard B.A."/>
            <person name="Roesel C.L."/>
        </authorList>
    </citation>
    <scope>NUCLEOTIDE SEQUENCE</scope>
    <source>
        <strain evidence="2">K2</strain>
    </source>
</reference>
<dbReference type="AlphaFoldDB" id="A0AAD9VDA3"/>
<keyword evidence="3" id="KW-1185">Reference proteome</keyword>
<organism evidence="2 3">
    <name type="scientific">Acropora cervicornis</name>
    <name type="common">Staghorn coral</name>
    <dbReference type="NCBI Taxonomy" id="6130"/>
    <lineage>
        <taxon>Eukaryota</taxon>
        <taxon>Metazoa</taxon>
        <taxon>Cnidaria</taxon>
        <taxon>Anthozoa</taxon>
        <taxon>Hexacorallia</taxon>
        <taxon>Scleractinia</taxon>
        <taxon>Astrocoeniina</taxon>
        <taxon>Acroporidae</taxon>
        <taxon>Acropora</taxon>
    </lineage>
</organism>
<accession>A0AAD9VDA3</accession>
<reference evidence="2" key="1">
    <citation type="journal article" date="2023" name="G3 (Bethesda)">
        <title>Whole genome assembly and annotation of the endangered Caribbean coral Acropora cervicornis.</title>
        <authorList>
            <person name="Selwyn J.D."/>
            <person name="Vollmer S.V."/>
        </authorList>
    </citation>
    <scope>NUCLEOTIDE SEQUENCE</scope>
    <source>
        <strain evidence="2">K2</strain>
    </source>
</reference>
<evidence type="ECO:0000313" key="3">
    <source>
        <dbReference type="Proteomes" id="UP001249851"/>
    </source>
</evidence>
<evidence type="ECO:0000256" key="1">
    <source>
        <dbReference type="SAM" id="MobiDB-lite"/>
    </source>
</evidence>
<gene>
    <name evidence="2" type="ORF">P5673_005038</name>
</gene>
<dbReference type="Proteomes" id="UP001249851">
    <property type="component" value="Unassembled WGS sequence"/>
</dbReference>
<feature type="region of interest" description="Disordered" evidence="1">
    <location>
        <begin position="1"/>
        <end position="23"/>
    </location>
</feature>
<name>A0AAD9VDA3_ACRCE</name>
<sequence length="94" mass="10880">MQESQPAPTPMLVTQPSLPPRPCRDVVTSANKKKKSFYQILDDQNVSFPVYPLGFMDTDPVLPFGKYNAFKHKAFFQFDKPINQDAPEWDNYRL</sequence>
<dbReference type="EMBL" id="JARQWQ010000008">
    <property type="protein sequence ID" value="KAK2570256.1"/>
    <property type="molecule type" value="Genomic_DNA"/>
</dbReference>